<evidence type="ECO:0000313" key="1">
    <source>
        <dbReference type="EMBL" id="QLL58049.1"/>
    </source>
</evidence>
<organism evidence="1 2">
    <name type="scientific">Empedobacter falsenii</name>
    <dbReference type="NCBI Taxonomy" id="343874"/>
    <lineage>
        <taxon>Bacteria</taxon>
        <taxon>Pseudomonadati</taxon>
        <taxon>Bacteroidota</taxon>
        <taxon>Flavobacteriia</taxon>
        <taxon>Flavobacteriales</taxon>
        <taxon>Weeksellaceae</taxon>
        <taxon>Empedobacter</taxon>
    </lineage>
</organism>
<dbReference type="InterPro" id="IPR016024">
    <property type="entry name" value="ARM-type_fold"/>
</dbReference>
<dbReference type="EMBL" id="CP040908">
    <property type="protein sequence ID" value="QLL58049.1"/>
    <property type="molecule type" value="Genomic_DNA"/>
</dbReference>
<proteinExistence type="predicted"/>
<dbReference type="AlphaFoldDB" id="A0A7H9DTH6"/>
<dbReference type="GeneID" id="78401418"/>
<dbReference type="SUPFAM" id="SSF48371">
    <property type="entry name" value="ARM repeat"/>
    <property type="match status" value="1"/>
</dbReference>
<name>A0A7H9DTH6_9FLAO</name>
<dbReference type="RefSeq" id="WP_180906679.1">
    <property type="nucleotide sequence ID" value="NZ_CP040908.1"/>
</dbReference>
<gene>
    <name evidence="1" type="ORF">FH779_08130</name>
</gene>
<evidence type="ECO:0000313" key="2">
    <source>
        <dbReference type="Proteomes" id="UP000510643"/>
    </source>
</evidence>
<accession>A0A7H9DTH6</accession>
<protein>
    <recommendedName>
        <fullName evidence="3">HEAT repeat domain-containing protein</fullName>
    </recommendedName>
</protein>
<dbReference type="KEGG" id="efal:FH779_08130"/>
<keyword evidence="2" id="KW-1185">Reference proteome</keyword>
<sequence>MNDSLKKHIDNNREAFENKEPSAELWKRIQAEIPKQEEKTLVIEQPKKWRIQNWSIAASALVLLSVGGYFFLKNDEVNSPKTIEVVKEKQVKKVEEIQPEIIHPTDINTEQNEKEIQFVRVQKEKNFEKIVQPKEELIGIDENLKNEILSSLNDQESTSNRINAIAKIADLPSIDHNLKESLYNLALNDNNTIVRLNALEALASKLPKSDVSKELTDIFMKQDDPMVQMELIGMIAHINNDQIDLKLTNKLQEMVLDPTTKTFVKDEAYAVLFRK</sequence>
<dbReference type="Proteomes" id="UP000510643">
    <property type="component" value="Chromosome"/>
</dbReference>
<evidence type="ECO:0008006" key="3">
    <source>
        <dbReference type="Google" id="ProtNLM"/>
    </source>
</evidence>
<reference evidence="1 2" key="1">
    <citation type="submission" date="2019-06" db="EMBL/GenBank/DDBJ databases">
        <title>Emergence of pandrug resistant Empedobacter falsenii in China.</title>
        <authorList>
            <person name="Dong N."/>
            <person name="Chen S."/>
            <person name="Zhang R."/>
        </authorList>
    </citation>
    <scope>NUCLEOTIDE SEQUENCE [LARGE SCALE GENOMIC DNA]</scope>
    <source>
        <strain evidence="1 2">1681-1</strain>
    </source>
</reference>